<protein>
    <submittedName>
        <fullName evidence="5">GldG family protein</fullName>
    </submittedName>
</protein>
<keyword evidence="2" id="KW-1133">Transmembrane helix</keyword>
<dbReference type="Pfam" id="PF23357">
    <property type="entry name" value="DUF7088"/>
    <property type="match status" value="1"/>
</dbReference>
<feature type="domain" description="DUF7088" evidence="4">
    <location>
        <begin position="38"/>
        <end position="138"/>
    </location>
</feature>
<comment type="caution">
    <text evidence="5">The sequence shown here is derived from an EMBL/GenBank/DDBJ whole genome shotgun (WGS) entry which is preliminary data.</text>
</comment>
<dbReference type="Pfam" id="PF09822">
    <property type="entry name" value="ABC_transp_aux"/>
    <property type="match status" value="1"/>
</dbReference>
<proteinExistence type="predicted"/>
<dbReference type="Proteomes" id="UP001521137">
    <property type="component" value="Unassembled WGS sequence"/>
</dbReference>
<name>A0ABS9D0V1_9ALTE</name>
<feature type="transmembrane region" description="Helical" evidence="2">
    <location>
        <begin position="7"/>
        <end position="24"/>
    </location>
</feature>
<keyword evidence="2" id="KW-0812">Transmembrane</keyword>
<dbReference type="InterPro" id="IPR055396">
    <property type="entry name" value="DUF7088"/>
</dbReference>
<organism evidence="5 6">
    <name type="scientific">Paraglaciecola algarum</name>
    <dbReference type="NCBI Taxonomy" id="3050085"/>
    <lineage>
        <taxon>Bacteria</taxon>
        <taxon>Pseudomonadati</taxon>
        <taxon>Pseudomonadota</taxon>
        <taxon>Gammaproteobacteria</taxon>
        <taxon>Alteromonadales</taxon>
        <taxon>Alteromonadaceae</taxon>
        <taxon>Paraglaciecola</taxon>
    </lineage>
</organism>
<gene>
    <name evidence="5" type="ORF">L0668_00415</name>
</gene>
<accession>A0ABS9D0V1</accession>
<evidence type="ECO:0000259" key="4">
    <source>
        <dbReference type="Pfam" id="PF23357"/>
    </source>
</evidence>
<keyword evidence="6" id="KW-1185">Reference proteome</keyword>
<feature type="transmembrane region" description="Helical" evidence="2">
    <location>
        <begin position="591"/>
        <end position="612"/>
    </location>
</feature>
<keyword evidence="1" id="KW-0175">Coiled coil</keyword>
<reference evidence="5 6" key="1">
    <citation type="submission" date="2022-01" db="EMBL/GenBank/DDBJ databases">
        <title>Paraglaciecola sp. G1-23.</title>
        <authorList>
            <person name="Jin M.S."/>
            <person name="Han D.M."/>
            <person name="Kim H.M."/>
            <person name="Jeon C.O."/>
        </authorList>
    </citation>
    <scope>NUCLEOTIDE SEQUENCE [LARGE SCALE GENOMIC DNA]</scope>
    <source>
        <strain evidence="5 6">G1-23</strain>
    </source>
</reference>
<evidence type="ECO:0000256" key="2">
    <source>
        <dbReference type="SAM" id="Phobius"/>
    </source>
</evidence>
<dbReference type="InterPro" id="IPR019196">
    <property type="entry name" value="ABC_transp_unknown"/>
</dbReference>
<evidence type="ECO:0000256" key="1">
    <source>
        <dbReference type="SAM" id="Coils"/>
    </source>
</evidence>
<feature type="domain" description="ABC-type uncharacterised transport system" evidence="3">
    <location>
        <begin position="185"/>
        <end position="479"/>
    </location>
</feature>
<dbReference type="EMBL" id="JAKGAS010000001">
    <property type="protein sequence ID" value="MCF2946558.1"/>
    <property type="molecule type" value="Genomic_DNA"/>
</dbReference>
<sequence>MQNKFTSTLSIILLAIIFVALVFINNQLLSTVRLDLTENQVYSLSEGSKQVIKEIDEPINLYFFFSDKASKNMTSLRNYANRVESLLTEYETLAAGKLKLHVLDPEAFSEQEDQASQYGLTAATIGAAGESIYMGLAATNSLDEQQTIAFFDPQKESFLEYEISKLIHQLSEPEPVNVTVITDLPITGGQNPMTGQPDPAWTFFSQLEQLYAVENFANDISALPEETDVLVLIHPQNYSENLLYEIDQYALNGGKVLVFVDPHNESDQMAMMAGAMTGGNTSNLETLFTAWGVEFNHKQVLLDAMAGLDIRTQTGGVTRHFGFVGFNTEQLDRKDIVSANLELINGASFGIFNKIKTAGSQWKPIIQSSVNTDLMDVATYAQTRDPDELAAAYQTNNKSYVLAARLTGKANSSFEAPPENSEIQGSGIEGHTQSTNKLNVMLVGDTDILADRFWVQQSNFFGEIITTPFANNGDFFNNAVENLGGSDALISIRSRGTFARPFTKVDELTVVAEQKFREQEQLLEQQLDETEQQLMQLQGQSAQDGSLVISPEQQTAIDQFMQQRINIRKSLRDVRHQLDKDIESLGNKLKLVNIAIAPIVLILLLVVLRAIFRTKPKKVKALKQDVVSSEQGA</sequence>
<evidence type="ECO:0000313" key="5">
    <source>
        <dbReference type="EMBL" id="MCF2946558.1"/>
    </source>
</evidence>
<keyword evidence="2" id="KW-0472">Membrane</keyword>
<feature type="coiled-coil region" evidence="1">
    <location>
        <begin position="513"/>
        <end position="540"/>
    </location>
</feature>
<dbReference type="RefSeq" id="WP_235310673.1">
    <property type="nucleotide sequence ID" value="NZ_JAKGAS010000001.1"/>
</dbReference>
<evidence type="ECO:0000313" key="6">
    <source>
        <dbReference type="Proteomes" id="UP001521137"/>
    </source>
</evidence>
<evidence type="ECO:0000259" key="3">
    <source>
        <dbReference type="Pfam" id="PF09822"/>
    </source>
</evidence>